<evidence type="ECO:0000313" key="1">
    <source>
        <dbReference type="EMBL" id="KKL88780.1"/>
    </source>
</evidence>
<sequence>LRAGAGKADLAKLVKDAKCKYVKVGPFARKRWSYYGPGLMTSFVPEVGRDTKFLARAFALAPIDPDDHTSPGPAGVMMLYRARKVLLMQRISYEAPTEQEFQAMAMDLTMPMLLRERHQRGLLTWFALDNIKDRVAFVPKVD</sequence>
<gene>
    <name evidence="1" type="ORF">LCGC14_1921270</name>
</gene>
<comment type="caution">
    <text evidence="1">The sequence shown here is derived from an EMBL/GenBank/DDBJ whole genome shotgun (WGS) entry which is preliminary data.</text>
</comment>
<dbReference type="EMBL" id="LAZR01020463">
    <property type="protein sequence ID" value="KKL88780.1"/>
    <property type="molecule type" value="Genomic_DNA"/>
</dbReference>
<dbReference type="AlphaFoldDB" id="A0A0F9I4Q3"/>
<proteinExistence type="predicted"/>
<feature type="non-terminal residue" evidence="1">
    <location>
        <position position="1"/>
    </location>
</feature>
<accession>A0A0F9I4Q3</accession>
<reference evidence="1" key="1">
    <citation type="journal article" date="2015" name="Nature">
        <title>Complex archaea that bridge the gap between prokaryotes and eukaryotes.</title>
        <authorList>
            <person name="Spang A."/>
            <person name="Saw J.H."/>
            <person name="Jorgensen S.L."/>
            <person name="Zaremba-Niedzwiedzka K."/>
            <person name="Martijn J."/>
            <person name="Lind A.E."/>
            <person name="van Eijk R."/>
            <person name="Schleper C."/>
            <person name="Guy L."/>
            <person name="Ettema T.J."/>
        </authorList>
    </citation>
    <scope>NUCLEOTIDE SEQUENCE</scope>
</reference>
<protein>
    <submittedName>
        <fullName evidence="1">Uncharacterized protein</fullName>
    </submittedName>
</protein>
<name>A0A0F9I4Q3_9ZZZZ</name>
<organism evidence="1">
    <name type="scientific">marine sediment metagenome</name>
    <dbReference type="NCBI Taxonomy" id="412755"/>
    <lineage>
        <taxon>unclassified sequences</taxon>
        <taxon>metagenomes</taxon>
        <taxon>ecological metagenomes</taxon>
    </lineage>
</organism>